<feature type="chain" id="PRO_5041935240" evidence="1">
    <location>
        <begin position="20"/>
        <end position="416"/>
    </location>
</feature>
<sequence>MSSIANLPILVLVSNPSLAGSTERPAEREIDRNALVAISPDREELLFSKKSIEELRQVLKLRTGPKENHWLYQHKQRPNATFRDATARTSALIHRVRDGENKAGDAVNAVRRVLSVSSLNRASMPLTRIENRIPGRSEANGVNVWGSFILSTEKKLISPRPLGPTHILVVHSQPLSVSKSGKNTLPRPATKPSFPNMDIPINDLIFMLNAPNLVPANGRCPLPHRLHHELPRALLRVPYLETISELIVYLHTHNQAELFRALVPEWLRDLMHPLPAPALPGAKDTASRKQRSPASLFGILASSTAKLTLSSSASSIHSLDTLASGSSGHSGDLPAAPERTADAIARDIVDSLPFFSDEDPAKDELVAALTTLNALKANLEFFGYFGKAVWDELEACIGILTRALVHRASITDPAGN</sequence>
<organism evidence="2 3">
    <name type="scientific">Mycena maculata</name>
    <dbReference type="NCBI Taxonomy" id="230809"/>
    <lineage>
        <taxon>Eukaryota</taxon>
        <taxon>Fungi</taxon>
        <taxon>Dikarya</taxon>
        <taxon>Basidiomycota</taxon>
        <taxon>Agaricomycotina</taxon>
        <taxon>Agaricomycetes</taxon>
        <taxon>Agaricomycetidae</taxon>
        <taxon>Agaricales</taxon>
        <taxon>Marasmiineae</taxon>
        <taxon>Mycenaceae</taxon>
        <taxon>Mycena</taxon>
    </lineage>
</organism>
<reference evidence="2" key="1">
    <citation type="submission" date="2023-03" db="EMBL/GenBank/DDBJ databases">
        <title>Massive genome expansion in bonnet fungi (Mycena s.s.) driven by repeated elements and novel gene families across ecological guilds.</title>
        <authorList>
            <consortium name="Lawrence Berkeley National Laboratory"/>
            <person name="Harder C.B."/>
            <person name="Miyauchi S."/>
            <person name="Viragh M."/>
            <person name="Kuo A."/>
            <person name="Thoen E."/>
            <person name="Andreopoulos B."/>
            <person name="Lu D."/>
            <person name="Skrede I."/>
            <person name="Drula E."/>
            <person name="Henrissat B."/>
            <person name="Morin E."/>
            <person name="Kohler A."/>
            <person name="Barry K."/>
            <person name="LaButti K."/>
            <person name="Morin E."/>
            <person name="Salamov A."/>
            <person name="Lipzen A."/>
            <person name="Mereny Z."/>
            <person name="Hegedus B."/>
            <person name="Baldrian P."/>
            <person name="Stursova M."/>
            <person name="Weitz H."/>
            <person name="Taylor A."/>
            <person name="Grigoriev I.V."/>
            <person name="Nagy L.G."/>
            <person name="Martin F."/>
            <person name="Kauserud H."/>
        </authorList>
    </citation>
    <scope>NUCLEOTIDE SEQUENCE</scope>
    <source>
        <strain evidence="2">CBHHK188m</strain>
    </source>
</reference>
<proteinExistence type="predicted"/>
<gene>
    <name evidence="2" type="ORF">DFH07DRAFT_119575</name>
</gene>
<comment type="caution">
    <text evidence="2">The sequence shown here is derived from an EMBL/GenBank/DDBJ whole genome shotgun (WGS) entry which is preliminary data.</text>
</comment>
<dbReference type="EMBL" id="JARJLG010000159">
    <property type="protein sequence ID" value="KAJ7734766.1"/>
    <property type="molecule type" value="Genomic_DNA"/>
</dbReference>
<name>A0AAD7MVQ2_9AGAR</name>
<evidence type="ECO:0000313" key="3">
    <source>
        <dbReference type="Proteomes" id="UP001215280"/>
    </source>
</evidence>
<accession>A0AAD7MVQ2</accession>
<evidence type="ECO:0000313" key="2">
    <source>
        <dbReference type="EMBL" id="KAJ7734766.1"/>
    </source>
</evidence>
<protein>
    <submittedName>
        <fullName evidence="2">Uncharacterized protein</fullName>
    </submittedName>
</protein>
<keyword evidence="3" id="KW-1185">Reference proteome</keyword>
<dbReference type="Proteomes" id="UP001215280">
    <property type="component" value="Unassembled WGS sequence"/>
</dbReference>
<keyword evidence="1" id="KW-0732">Signal</keyword>
<evidence type="ECO:0000256" key="1">
    <source>
        <dbReference type="SAM" id="SignalP"/>
    </source>
</evidence>
<dbReference type="AlphaFoldDB" id="A0AAD7MVQ2"/>
<feature type="signal peptide" evidence="1">
    <location>
        <begin position="1"/>
        <end position="19"/>
    </location>
</feature>